<evidence type="ECO:0000256" key="1">
    <source>
        <dbReference type="ARBA" id="ARBA00006739"/>
    </source>
</evidence>
<evidence type="ECO:0000256" key="2">
    <source>
        <dbReference type="ARBA" id="ARBA00022676"/>
    </source>
</evidence>
<dbReference type="GO" id="GO:0004582">
    <property type="term" value="F:dolichyl-phosphate beta-D-mannosyltransferase activity"/>
    <property type="evidence" value="ECO:0007669"/>
    <property type="project" value="InterPro"/>
</dbReference>
<dbReference type="InterPro" id="IPR039528">
    <property type="entry name" value="DPM1-like"/>
</dbReference>
<dbReference type="GO" id="GO:0009247">
    <property type="term" value="P:glycolipid biosynthetic process"/>
    <property type="evidence" value="ECO:0007669"/>
    <property type="project" value="TreeGrafter"/>
</dbReference>
<evidence type="ECO:0000313" key="5">
    <source>
        <dbReference type="EMBL" id="PXZ01926.1"/>
    </source>
</evidence>
<dbReference type="CDD" id="cd06442">
    <property type="entry name" value="DPM1_like"/>
    <property type="match status" value="1"/>
</dbReference>
<evidence type="ECO:0000256" key="3">
    <source>
        <dbReference type="ARBA" id="ARBA00022679"/>
    </source>
</evidence>
<protein>
    <submittedName>
        <fullName evidence="5">Dolichol-phosphate mannosyltransferase</fullName>
    </submittedName>
</protein>
<dbReference type="OrthoDB" id="9811222at2"/>
<dbReference type="GO" id="GO:0016020">
    <property type="term" value="C:membrane"/>
    <property type="evidence" value="ECO:0007669"/>
    <property type="project" value="GOC"/>
</dbReference>
<dbReference type="EMBL" id="QGLT01000001">
    <property type="protein sequence ID" value="PXZ01926.1"/>
    <property type="molecule type" value="Genomic_DNA"/>
</dbReference>
<dbReference type="PANTHER" id="PTHR43398:SF1">
    <property type="entry name" value="DOLICHOL-PHOSPHATE MANNOSYLTRANSFERASE SUBUNIT 1"/>
    <property type="match status" value="1"/>
</dbReference>
<dbReference type="InterPro" id="IPR001173">
    <property type="entry name" value="Glyco_trans_2-like"/>
</dbReference>
<dbReference type="AlphaFoldDB" id="A0A318N3B3"/>
<dbReference type="SUPFAM" id="SSF53448">
    <property type="entry name" value="Nucleotide-diphospho-sugar transferases"/>
    <property type="match status" value="1"/>
</dbReference>
<dbReference type="InterPro" id="IPR029044">
    <property type="entry name" value="Nucleotide-diphossugar_trans"/>
</dbReference>
<organism evidence="5 6">
    <name type="scientific">Commensalibacter melissae</name>
    <dbReference type="NCBI Taxonomy" id="2070537"/>
    <lineage>
        <taxon>Bacteria</taxon>
        <taxon>Pseudomonadati</taxon>
        <taxon>Pseudomonadota</taxon>
        <taxon>Alphaproteobacteria</taxon>
        <taxon>Acetobacterales</taxon>
        <taxon>Acetobacteraceae</taxon>
    </lineage>
</organism>
<evidence type="ECO:0000259" key="4">
    <source>
        <dbReference type="Pfam" id="PF00535"/>
    </source>
</evidence>
<keyword evidence="6" id="KW-1185">Reference proteome</keyword>
<keyword evidence="3 5" id="KW-0808">Transferase</keyword>
<keyword evidence="2 5" id="KW-0328">Glycosyltransferase</keyword>
<feature type="domain" description="Glycosyltransferase 2-like" evidence="4">
    <location>
        <begin position="16"/>
        <end position="180"/>
    </location>
</feature>
<name>A0A318N3B3_9PROT</name>
<accession>A0A318N3B3</accession>
<proteinExistence type="inferred from homology"/>
<dbReference type="PANTHER" id="PTHR43398">
    <property type="entry name" value="DOLICHOL-PHOSPHATE MANNOSYLTRANSFERASE SUBUNIT 1"/>
    <property type="match status" value="1"/>
</dbReference>
<dbReference type="RefSeq" id="WP_110438444.1">
    <property type="nucleotide sequence ID" value="NZ_CP046393.1"/>
</dbReference>
<dbReference type="Gene3D" id="3.90.550.10">
    <property type="entry name" value="Spore Coat Polysaccharide Biosynthesis Protein SpsA, Chain A"/>
    <property type="match status" value="1"/>
</dbReference>
<comment type="similarity">
    <text evidence="1">Belongs to the glycosyltransferase 2 family.</text>
</comment>
<gene>
    <name evidence="5" type="ORF">DK869_02725</name>
</gene>
<reference evidence="5 6" key="1">
    <citation type="submission" date="2018-05" db="EMBL/GenBank/DDBJ databases">
        <title>Reference genomes for bee gut microbiota database.</title>
        <authorList>
            <person name="Ellegaard K.M."/>
        </authorList>
    </citation>
    <scope>NUCLEOTIDE SEQUENCE [LARGE SCALE GENOMIC DNA]</scope>
    <source>
        <strain evidence="5 6">ESL0284</strain>
    </source>
</reference>
<dbReference type="Proteomes" id="UP000247565">
    <property type="component" value="Unassembled WGS sequence"/>
</dbReference>
<sequence length="247" mass="27942">MKYLSASEKAIGAEVSIIVPCYNEKNNVLPLFRALETALVGWRWEAIYVDDNSPDGTIEEIRKLARQDIRARGILRVNKRGLSSAVIDGVLSSSADYIAVIDGDMQHDETRLPDMLEAVIHRNFDFAVGSRHVSGGSNQGLANYWRRFLSDRGIALSQKILPVPLKDPMSGFFVLKRKLFLNLMPTLTGTGFKILLDLILSCPSTIRVIEIPFQFRKRFSGQSKLGLKIMMQFIVMLLQKKLKRYPR</sequence>
<comment type="caution">
    <text evidence="5">The sequence shown here is derived from an EMBL/GenBank/DDBJ whole genome shotgun (WGS) entry which is preliminary data.</text>
</comment>
<dbReference type="Pfam" id="PF00535">
    <property type="entry name" value="Glycos_transf_2"/>
    <property type="match status" value="1"/>
</dbReference>
<evidence type="ECO:0000313" key="6">
    <source>
        <dbReference type="Proteomes" id="UP000247565"/>
    </source>
</evidence>